<dbReference type="Proteomes" id="UP000006683">
    <property type="component" value="Chromosome"/>
</dbReference>
<evidence type="ECO:0000259" key="1">
    <source>
        <dbReference type="Pfam" id="PF13577"/>
    </source>
</evidence>
<protein>
    <recommendedName>
        <fullName evidence="1">SnoaL-like domain-containing protein</fullName>
    </recommendedName>
</protein>
<accession>E1SMY1</accession>
<evidence type="ECO:0000313" key="2">
    <source>
        <dbReference type="EMBL" id="ADN76650.1"/>
    </source>
</evidence>
<dbReference type="AlphaFoldDB" id="E1SMY1"/>
<dbReference type="KEGG" id="fbl:Fbal_2448"/>
<keyword evidence="3" id="KW-1185">Reference proteome</keyword>
<dbReference type="eggNOG" id="COG5517">
    <property type="taxonomic scope" value="Bacteria"/>
</dbReference>
<dbReference type="OrthoDB" id="581683at2"/>
<dbReference type="InterPro" id="IPR037401">
    <property type="entry name" value="SnoaL-like"/>
</dbReference>
<dbReference type="RefSeq" id="WP_013345956.1">
    <property type="nucleotide sequence ID" value="NC_014541.1"/>
</dbReference>
<sequence>MTLEQQLQVLLDKQALTELMYKFARALDRVDGELMKSTYWPDAVEEHQDPIFPELFYYNGNAHDFVDPAMAGFKALKATQHRISNPLIEVDGDEARAECYVWAYHVHEEEGVDREGILGGRHHFRFQRRAGEWRILHRSTVFDWNQNQPASAIWAESFSDKYRGQRDRSDDSYHYIQR</sequence>
<dbReference type="GeneID" id="67182659"/>
<feature type="domain" description="SnoaL-like" evidence="1">
    <location>
        <begin position="9"/>
        <end position="138"/>
    </location>
</feature>
<gene>
    <name evidence="2" type="ordered locus">Fbal_2448</name>
</gene>
<dbReference type="Gene3D" id="3.10.450.50">
    <property type="match status" value="1"/>
</dbReference>
<dbReference type="SUPFAM" id="SSF54427">
    <property type="entry name" value="NTF2-like"/>
    <property type="match status" value="1"/>
</dbReference>
<dbReference type="InterPro" id="IPR032710">
    <property type="entry name" value="NTF2-like_dom_sf"/>
</dbReference>
<dbReference type="STRING" id="550540.Fbal_2448"/>
<evidence type="ECO:0000313" key="3">
    <source>
        <dbReference type="Proteomes" id="UP000006683"/>
    </source>
</evidence>
<dbReference type="HOGENOM" id="CLU_106738_0_0_6"/>
<name>E1SMY1_FERBD</name>
<dbReference type="EMBL" id="CP002209">
    <property type="protein sequence ID" value="ADN76650.1"/>
    <property type="molecule type" value="Genomic_DNA"/>
</dbReference>
<reference evidence="2 3" key="1">
    <citation type="journal article" date="2010" name="Stand. Genomic Sci.">
        <title>Complete genome sequence of Ferrimonas balearica type strain (PAT).</title>
        <authorList>
            <person name="Nolan M."/>
            <person name="Sikorski J."/>
            <person name="Davenport K."/>
            <person name="Lucas S."/>
            <person name="Glavina Del Rio T."/>
            <person name="Tice H."/>
            <person name="Cheng J."/>
            <person name="Goodwin L."/>
            <person name="Pitluck S."/>
            <person name="Liolios K."/>
            <person name="Ivanova N."/>
            <person name="Mavromatis K."/>
            <person name="Ovchinnikova G."/>
            <person name="Pati A."/>
            <person name="Chen A."/>
            <person name="Palaniappan K."/>
            <person name="Land M."/>
            <person name="Hauser L."/>
            <person name="Chang Y."/>
            <person name="Jeffries C."/>
            <person name="Tapia R."/>
            <person name="Brettin T."/>
            <person name="Detter J."/>
            <person name="Han C."/>
            <person name="Yasawong M."/>
            <person name="Rohde M."/>
            <person name="Tindall B."/>
            <person name="Goker M."/>
            <person name="Woyke T."/>
            <person name="Bristow J."/>
            <person name="Eisen J."/>
            <person name="Markowitz V."/>
            <person name="Hugenholtz P."/>
            <person name="Kyrpides N."/>
            <person name="Klenk H."/>
            <person name="Lapidus A."/>
        </authorList>
    </citation>
    <scope>NUCLEOTIDE SEQUENCE [LARGE SCALE GENOMIC DNA]</scope>
    <source>
        <strain evidence="3">DSM 9799 / CCM 4581 / KCTC 23876 / PAT</strain>
    </source>
</reference>
<organism evidence="2 3">
    <name type="scientific">Ferrimonas balearica (strain DSM 9799 / CCM 4581 / KCTC 23876 / PAT)</name>
    <dbReference type="NCBI Taxonomy" id="550540"/>
    <lineage>
        <taxon>Bacteria</taxon>
        <taxon>Pseudomonadati</taxon>
        <taxon>Pseudomonadota</taxon>
        <taxon>Gammaproteobacteria</taxon>
        <taxon>Alteromonadales</taxon>
        <taxon>Ferrimonadaceae</taxon>
        <taxon>Ferrimonas</taxon>
    </lineage>
</organism>
<dbReference type="Pfam" id="PF13577">
    <property type="entry name" value="SnoaL_4"/>
    <property type="match status" value="1"/>
</dbReference>
<dbReference type="CDD" id="cd00531">
    <property type="entry name" value="NTF2_like"/>
    <property type="match status" value="1"/>
</dbReference>
<proteinExistence type="predicted"/>